<dbReference type="GO" id="GO:0000139">
    <property type="term" value="C:Golgi membrane"/>
    <property type="evidence" value="ECO:0007669"/>
    <property type="project" value="UniProtKB-SubCell"/>
</dbReference>
<feature type="transmembrane region" description="Helical" evidence="7">
    <location>
        <begin position="83"/>
        <end position="99"/>
    </location>
</feature>
<gene>
    <name evidence="8" type="ORF">DAKH74_000310</name>
</gene>
<keyword evidence="4 7" id="KW-1133">Transmembrane helix</keyword>
<reference evidence="8 9" key="1">
    <citation type="journal article" date="2023" name="Elife">
        <title>Identification of key yeast species and microbe-microbe interactions impacting larval growth of Drosophila in the wild.</title>
        <authorList>
            <person name="Mure A."/>
            <person name="Sugiura Y."/>
            <person name="Maeda R."/>
            <person name="Honda K."/>
            <person name="Sakurai N."/>
            <person name="Takahashi Y."/>
            <person name="Watada M."/>
            <person name="Katoh T."/>
            <person name="Gotoh A."/>
            <person name="Gotoh Y."/>
            <person name="Taniguchi I."/>
            <person name="Nakamura K."/>
            <person name="Hayashi T."/>
            <person name="Katayama T."/>
            <person name="Uemura T."/>
            <person name="Hattori Y."/>
        </authorList>
    </citation>
    <scope>NUCLEOTIDE SEQUENCE [LARGE SCALE GENOMIC DNA]</scope>
    <source>
        <strain evidence="8 9">KH-74</strain>
    </source>
</reference>
<evidence type="ECO:0000256" key="4">
    <source>
        <dbReference type="ARBA" id="ARBA00022989"/>
    </source>
</evidence>
<dbReference type="Pfam" id="PF02535">
    <property type="entry name" value="Zip"/>
    <property type="match status" value="1"/>
</dbReference>
<name>A0AAV5RPQ6_MAUHU</name>
<dbReference type="GO" id="GO:0046873">
    <property type="term" value="F:metal ion transmembrane transporter activity"/>
    <property type="evidence" value="ECO:0007669"/>
    <property type="project" value="InterPro"/>
</dbReference>
<dbReference type="InterPro" id="IPR045891">
    <property type="entry name" value="ZIP9"/>
</dbReference>
<keyword evidence="6 7" id="KW-0472">Membrane</keyword>
<dbReference type="PANTHER" id="PTHR16133">
    <property type="entry name" value="SOLUTE CARRIER FAMILY 39 ZINC TRANSPORTER , MEMBER 9-RELATED"/>
    <property type="match status" value="1"/>
</dbReference>
<dbReference type="Proteomes" id="UP001377567">
    <property type="component" value="Unassembled WGS sequence"/>
</dbReference>
<evidence type="ECO:0000256" key="3">
    <source>
        <dbReference type="ARBA" id="ARBA00022692"/>
    </source>
</evidence>
<evidence type="ECO:0000256" key="1">
    <source>
        <dbReference type="ARBA" id="ARBA00004127"/>
    </source>
</evidence>
<dbReference type="GO" id="GO:0006829">
    <property type="term" value="P:zinc ion transport"/>
    <property type="evidence" value="ECO:0007669"/>
    <property type="project" value="InterPro"/>
</dbReference>
<keyword evidence="9" id="KW-1185">Reference proteome</keyword>
<keyword evidence="3 7" id="KW-0812">Transmembrane</keyword>
<feature type="transmembrane region" description="Helical" evidence="7">
    <location>
        <begin position="207"/>
        <end position="230"/>
    </location>
</feature>
<comment type="subcellular location">
    <subcellularLocation>
        <location evidence="1">Endomembrane system</location>
        <topology evidence="1">Multi-pass membrane protein</topology>
    </subcellularLocation>
    <subcellularLocation>
        <location evidence="2">Golgi apparatus membrane</location>
    </subcellularLocation>
</comment>
<comment type="caution">
    <text evidence="8">The sequence shown here is derived from an EMBL/GenBank/DDBJ whole genome shotgun (WGS) entry which is preliminary data.</text>
</comment>
<evidence type="ECO:0000256" key="7">
    <source>
        <dbReference type="SAM" id="Phobius"/>
    </source>
</evidence>
<keyword evidence="5" id="KW-0333">Golgi apparatus</keyword>
<evidence type="ECO:0000313" key="9">
    <source>
        <dbReference type="Proteomes" id="UP001377567"/>
    </source>
</evidence>
<dbReference type="AlphaFoldDB" id="A0AAV5RPQ6"/>
<evidence type="ECO:0000256" key="5">
    <source>
        <dbReference type="ARBA" id="ARBA00023034"/>
    </source>
</evidence>
<evidence type="ECO:0000313" key="8">
    <source>
        <dbReference type="EMBL" id="GMM53415.1"/>
    </source>
</evidence>
<dbReference type="PANTHER" id="PTHR16133:SF0">
    <property type="entry name" value="ZINC_IRON REGULATED TRANSPORTER-RELATED PROTEIN 102B, ISOFORM E"/>
    <property type="match status" value="1"/>
</dbReference>
<evidence type="ECO:0000256" key="2">
    <source>
        <dbReference type="ARBA" id="ARBA00004394"/>
    </source>
</evidence>
<accession>A0AAV5RPQ6</accession>
<proteinExistence type="predicted"/>
<evidence type="ECO:0000256" key="6">
    <source>
        <dbReference type="ARBA" id="ARBA00023136"/>
    </source>
</evidence>
<sequence length="373" mass="40902">MAVSMYQVLLMALALLVLTFAIGCIPIYWISKTKTQDQLSLAGEPSHSKYIAVFSQFGVGMLLGTSFMLVIPEGITECLEHNGNVGLNLLIGFLLVYTLDRMVQSIVGKSENDGANGPNSGRADILFESWKDLLRNPRQVCQAILRNNVVFALFIHGLSDGIALGTTVNNDSLLIVMLIAIVIHKIPAVLSLSSLMISRQNLPKWEAISNLFAFAASTPIGYIALSMFNLKHSETMSWLSGNLLLMSGGSLLYASFTAFVSDSGHSHTHDYSDVNANDEYPLQTNTQGPLFDDRNEMDNNWDPRRYNIVPDNLSETGQISEPDMGAVTTNPSNEMFQSSHSFPRSASWLDADESIFTLAGVILPVVISFLIKE</sequence>
<protein>
    <submittedName>
        <fullName evidence="8">Mn(2+) transporter</fullName>
    </submittedName>
</protein>
<dbReference type="EMBL" id="BTGD01000001">
    <property type="protein sequence ID" value="GMM53415.1"/>
    <property type="molecule type" value="Genomic_DNA"/>
</dbReference>
<feature type="transmembrane region" description="Helical" evidence="7">
    <location>
        <begin position="6"/>
        <end position="29"/>
    </location>
</feature>
<feature type="transmembrane region" description="Helical" evidence="7">
    <location>
        <begin position="50"/>
        <end position="71"/>
    </location>
</feature>
<dbReference type="InterPro" id="IPR003689">
    <property type="entry name" value="ZIP"/>
</dbReference>
<organism evidence="8 9">
    <name type="scientific">Maudiozyma humilis</name>
    <name type="common">Sour dough yeast</name>
    <name type="synonym">Kazachstania humilis</name>
    <dbReference type="NCBI Taxonomy" id="51915"/>
    <lineage>
        <taxon>Eukaryota</taxon>
        <taxon>Fungi</taxon>
        <taxon>Dikarya</taxon>
        <taxon>Ascomycota</taxon>
        <taxon>Saccharomycotina</taxon>
        <taxon>Saccharomycetes</taxon>
        <taxon>Saccharomycetales</taxon>
        <taxon>Saccharomycetaceae</taxon>
        <taxon>Maudiozyma</taxon>
    </lineage>
</organism>
<feature type="transmembrane region" description="Helical" evidence="7">
    <location>
        <begin position="173"/>
        <end position="195"/>
    </location>
</feature>
<feature type="transmembrane region" description="Helical" evidence="7">
    <location>
        <begin position="354"/>
        <end position="371"/>
    </location>
</feature>